<dbReference type="EMBL" id="JDSS02000022">
    <property type="protein sequence ID" value="KFB68118.1"/>
    <property type="molecule type" value="Genomic_DNA"/>
</dbReference>
<feature type="domain" description="Restriction endonuclease type IV Mrr" evidence="1">
    <location>
        <begin position="9"/>
        <end position="87"/>
    </location>
</feature>
<dbReference type="GO" id="GO:0009307">
    <property type="term" value="P:DNA restriction-modification system"/>
    <property type="evidence" value="ECO:0007669"/>
    <property type="project" value="InterPro"/>
</dbReference>
<reference evidence="2 3" key="1">
    <citation type="submission" date="2014-07" db="EMBL/GenBank/DDBJ databases">
        <title>Expanding our view of genomic diversity in Candidatus Accumulibacter clades.</title>
        <authorList>
            <person name="Skennerton C.T."/>
            <person name="Barr J.J."/>
            <person name="Slater F.R."/>
            <person name="Bond P.L."/>
            <person name="Tyson G.W."/>
        </authorList>
    </citation>
    <scope>NUCLEOTIDE SEQUENCE [LARGE SCALE GENOMIC DNA]</scope>
    <source>
        <strain evidence="3">SK-01</strain>
    </source>
</reference>
<dbReference type="GO" id="GO:0003677">
    <property type="term" value="F:DNA binding"/>
    <property type="evidence" value="ECO:0007669"/>
    <property type="project" value="InterPro"/>
</dbReference>
<dbReference type="InterPro" id="IPR011856">
    <property type="entry name" value="tRNA_endonuc-like_dom_sf"/>
</dbReference>
<dbReference type="Pfam" id="PF04471">
    <property type="entry name" value="Mrr_cat"/>
    <property type="match status" value="1"/>
</dbReference>
<organism evidence="2 3">
    <name type="scientific">Candidatus Accumulibacter vicinus</name>
    <dbReference type="NCBI Taxonomy" id="2954382"/>
    <lineage>
        <taxon>Bacteria</taxon>
        <taxon>Pseudomonadati</taxon>
        <taxon>Pseudomonadota</taxon>
        <taxon>Betaproteobacteria</taxon>
        <taxon>Candidatus Accumulibacter</taxon>
    </lineage>
</organism>
<proteinExistence type="predicted"/>
<protein>
    <recommendedName>
        <fullName evidence="1">Restriction endonuclease type IV Mrr domain-containing protein</fullName>
    </recommendedName>
</protein>
<comment type="caution">
    <text evidence="2">The sequence shown here is derived from an EMBL/GenBank/DDBJ whole genome shotgun (WGS) entry which is preliminary data.</text>
</comment>
<dbReference type="Gene3D" id="3.40.1350.10">
    <property type="match status" value="1"/>
</dbReference>
<dbReference type="Proteomes" id="UP000019812">
    <property type="component" value="Unassembled WGS sequence"/>
</dbReference>
<dbReference type="InterPro" id="IPR007560">
    <property type="entry name" value="Restrct_endonuc_IV_Mrr"/>
</dbReference>
<dbReference type="GO" id="GO:0004519">
    <property type="term" value="F:endonuclease activity"/>
    <property type="evidence" value="ECO:0007669"/>
    <property type="project" value="InterPro"/>
</dbReference>
<dbReference type="InterPro" id="IPR011335">
    <property type="entry name" value="Restrct_endonuc-II-like"/>
</dbReference>
<dbReference type="AlphaFoldDB" id="A0A084Y074"/>
<evidence type="ECO:0000259" key="1">
    <source>
        <dbReference type="Pfam" id="PF04471"/>
    </source>
</evidence>
<evidence type="ECO:0000313" key="2">
    <source>
        <dbReference type="EMBL" id="KFB68118.1"/>
    </source>
</evidence>
<accession>A0A084Y074</accession>
<sequence>MLHRRKVYTGRDSRHEIDISFEYRAGSVALLFVVECKDWSRSVQKRDVQAFLHVIRDIGAHKGIMVSRRGYQEGAISVARANGIALLVVAEKGDSIDVIHSIVPSWARFNIGLEEAHIDLSSYPVGYRGAVEFIPVEYVCERSVALEFDRIPTWEVDRSSVPTLHALIVDAIDPEANVLRPKFHG</sequence>
<name>A0A084Y074_9PROT</name>
<evidence type="ECO:0000313" key="3">
    <source>
        <dbReference type="Proteomes" id="UP000019812"/>
    </source>
</evidence>
<dbReference type="SUPFAM" id="SSF52980">
    <property type="entry name" value="Restriction endonuclease-like"/>
    <property type="match status" value="1"/>
</dbReference>
<gene>
    <name evidence="2" type="ORF">CAPSK01_002328</name>
</gene>